<feature type="chain" id="PRO_5019426818" description="PKD domain-containing protein" evidence="1">
    <location>
        <begin position="20"/>
        <end position="206"/>
    </location>
</feature>
<dbReference type="EMBL" id="CP034928">
    <property type="protein sequence ID" value="QAA77242.1"/>
    <property type="molecule type" value="Genomic_DNA"/>
</dbReference>
<dbReference type="PANTHER" id="PTHR36842:SF1">
    <property type="entry name" value="PROTEIN TOLB"/>
    <property type="match status" value="1"/>
</dbReference>
<dbReference type="InterPro" id="IPR000601">
    <property type="entry name" value="PKD_dom"/>
</dbReference>
<feature type="signal peptide" evidence="1">
    <location>
        <begin position="1"/>
        <end position="19"/>
    </location>
</feature>
<gene>
    <name evidence="3" type="ORF">BIP78_1476</name>
</gene>
<dbReference type="SMART" id="SM00089">
    <property type="entry name" value="PKD"/>
    <property type="match status" value="2"/>
</dbReference>
<feature type="domain" description="PKD" evidence="2">
    <location>
        <begin position="127"/>
        <end position="186"/>
    </location>
</feature>
<dbReference type="InterPro" id="IPR022409">
    <property type="entry name" value="PKD/Chitinase_dom"/>
</dbReference>
<evidence type="ECO:0000256" key="1">
    <source>
        <dbReference type="SAM" id="SignalP"/>
    </source>
</evidence>
<dbReference type="PROSITE" id="PS50093">
    <property type="entry name" value="PKD"/>
    <property type="match status" value="2"/>
</dbReference>
<keyword evidence="1" id="KW-0732">Signal</keyword>
<evidence type="ECO:0000313" key="3">
    <source>
        <dbReference type="EMBL" id="QAA77242.1"/>
    </source>
</evidence>
<dbReference type="CDD" id="cd00146">
    <property type="entry name" value="PKD"/>
    <property type="match status" value="2"/>
</dbReference>
<sequence>MKRLSLFACVIGGSLVLGGCLGPVAPALQAVIATVPHPAQGEYPLAVTFDGSRSGGDIVDYLWTFGDGTSSSGVVTSHTYLDQGTYSVFLTVVARDGATDQASTVVTVHSKRPIAQFAIYPSADVRAGEEVTFNAAASYDPDGTIAEYQWDFGDGTWRSTSLSTITHTFRDAGQYTVTLVVKDAEGVLSLPAIRTLPVSRGGCCGN</sequence>
<dbReference type="Proteomes" id="UP000287233">
    <property type="component" value="Chromosome"/>
</dbReference>
<dbReference type="SUPFAM" id="SSF49299">
    <property type="entry name" value="PKD domain"/>
    <property type="match status" value="2"/>
</dbReference>
<evidence type="ECO:0000259" key="2">
    <source>
        <dbReference type="PROSITE" id="PS50093"/>
    </source>
</evidence>
<dbReference type="KEGG" id="bih:BIP78_1476"/>
<protein>
    <recommendedName>
        <fullName evidence="2">PKD domain-containing protein</fullName>
    </recommendedName>
</protein>
<reference evidence="4" key="1">
    <citation type="submission" date="2018-12" db="EMBL/GenBank/DDBJ databases">
        <title>Complete genome sequence of an uncultured bacterium of the candidate phylum Bipolaricaulota.</title>
        <authorList>
            <person name="Kadnikov V.V."/>
            <person name="Mardanov A.V."/>
            <person name="Beletsky A.V."/>
            <person name="Frank Y.A."/>
            <person name="Karnachuk O.V."/>
            <person name="Ravin N.V."/>
        </authorList>
    </citation>
    <scope>NUCLEOTIDE SEQUENCE [LARGE SCALE GENOMIC DNA]</scope>
</reference>
<dbReference type="PANTHER" id="PTHR36842">
    <property type="entry name" value="PROTEIN TOLB HOMOLOG"/>
    <property type="match status" value="1"/>
</dbReference>
<dbReference type="InterPro" id="IPR013783">
    <property type="entry name" value="Ig-like_fold"/>
</dbReference>
<evidence type="ECO:0000313" key="4">
    <source>
        <dbReference type="Proteomes" id="UP000287233"/>
    </source>
</evidence>
<dbReference type="AlphaFoldDB" id="A0A410FW89"/>
<dbReference type="PROSITE" id="PS51257">
    <property type="entry name" value="PROKAR_LIPOPROTEIN"/>
    <property type="match status" value="1"/>
</dbReference>
<dbReference type="Gene3D" id="2.60.40.10">
    <property type="entry name" value="Immunoglobulins"/>
    <property type="match status" value="2"/>
</dbReference>
<dbReference type="InterPro" id="IPR035986">
    <property type="entry name" value="PKD_dom_sf"/>
</dbReference>
<name>A0A410FW89_BIPS1</name>
<proteinExistence type="predicted"/>
<accession>A0A410FW89</accession>
<dbReference type="Pfam" id="PF18911">
    <property type="entry name" value="PKD_4"/>
    <property type="match status" value="2"/>
</dbReference>
<feature type="domain" description="PKD" evidence="2">
    <location>
        <begin position="30"/>
        <end position="108"/>
    </location>
</feature>
<organism evidence="3 4">
    <name type="scientific">Bipolaricaulis sibiricus</name>
    <dbReference type="NCBI Taxonomy" id="2501609"/>
    <lineage>
        <taxon>Bacteria</taxon>
        <taxon>Candidatus Bipolaricaulota</taxon>
        <taxon>Candidatus Bipolaricaulia</taxon>
        <taxon>Candidatus Bipolaricaulales</taxon>
        <taxon>Candidatus Bipolaricaulaceae</taxon>
        <taxon>Candidatus Bipolaricaulis</taxon>
    </lineage>
</organism>